<dbReference type="AlphaFoldDB" id="A0A4P6X2G7"/>
<dbReference type="InterPro" id="IPR036527">
    <property type="entry name" value="SCP2_sterol-bd_dom_sf"/>
</dbReference>
<dbReference type="KEGG" id="hpse:HPF_22410"/>
<reference evidence="3 4" key="1">
    <citation type="submission" date="2019-03" db="EMBL/GenBank/DDBJ databases">
        <authorList>
            <person name="Sebastian G."/>
            <person name="Baumann P."/>
            <person name="Ruckert C."/>
            <person name="Kalinowski J."/>
            <person name="Nebel B."/>
            <person name="Takors R."/>
            <person name="Blombach B."/>
        </authorList>
    </citation>
    <scope>NUCLEOTIDE SEQUENCE [LARGE SCALE GENOMIC DNA]</scope>
    <source>
        <strain evidence="3 4">DSM 1084</strain>
    </source>
</reference>
<evidence type="ECO:0000259" key="2">
    <source>
        <dbReference type="Pfam" id="PF02036"/>
    </source>
</evidence>
<feature type="domain" description="SCP2" evidence="2">
    <location>
        <begin position="54"/>
        <end position="137"/>
    </location>
</feature>
<dbReference type="EMBL" id="CP037867">
    <property type="protein sequence ID" value="QBM30457.1"/>
    <property type="molecule type" value="Genomic_DNA"/>
</dbReference>
<comment type="pathway">
    <text evidence="1">Cofactor biosynthesis; ubiquinone biosynthesis.</text>
</comment>
<dbReference type="Proteomes" id="UP000293912">
    <property type="component" value="Chromosome"/>
</dbReference>
<keyword evidence="4" id="KW-1185">Reference proteome</keyword>
<comment type="function">
    <text evidence="1">Required for O(2)-independent ubiquinone (coenzyme Q) biosynthesis. Likely functions as an accessory factor.</text>
</comment>
<dbReference type="InterPro" id="IPR003033">
    <property type="entry name" value="SCP2_sterol-bd_dom"/>
</dbReference>
<keyword evidence="1" id="KW-0831">Ubiquinone biosynthesis</keyword>
<evidence type="ECO:0000313" key="4">
    <source>
        <dbReference type="Proteomes" id="UP000293912"/>
    </source>
</evidence>
<evidence type="ECO:0000313" key="3">
    <source>
        <dbReference type="EMBL" id="QBM30457.1"/>
    </source>
</evidence>
<dbReference type="Pfam" id="PF02036">
    <property type="entry name" value="SCP2"/>
    <property type="match status" value="1"/>
</dbReference>
<comment type="similarity">
    <text evidence="1">Belongs to the UbiT family.</text>
</comment>
<dbReference type="GO" id="GO:0006744">
    <property type="term" value="P:ubiquinone biosynthetic process"/>
    <property type="evidence" value="ECO:0007669"/>
    <property type="project" value="UniProtKB-UniRule"/>
</dbReference>
<dbReference type="SUPFAM" id="SSF55718">
    <property type="entry name" value="SCP-like"/>
    <property type="match status" value="1"/>
</dbReference>
<gene>
    <name evidence="1" type="primary">ubiT</name>
    <name evidence="3" type="ORF">HPF_22410</name>
</gene>
<dbReference type="UniPathway" id="UPA00232"/>
<accession>A0A4P6X2G7</accession>
<sequence>MPPTMTAAPSDRRFTVPPPLAGLLTRLPPYPGSLLLVTGLNLVLARQLPADVGAHLNGRRIRIQVRDAGLRFDFRGQDGQFRACAPQQSPDLTLSANAHDFLRLARRLDDPDTLFFNRRLSMEGDTELGLVVKNALDALELPVFEPAQWAPSAVFARLQRLRPFGPPHGPR</sequence>
<dbReference type="Gene3D" id="3.30.1050.10">
    <property type="entry name" value="SCP2 sterol-binding domain"/>
    <property type="match status" value="1"/>
</dbReference>
<dbReference type="InterPro" id="IPR016830">
    <property type="entry name" value="UbiT"/>
</dbReference>
<dbReference type="HAMAP" id="MF_02231">
    <property type="entry name" value="UbiT"/>
    <property type="match status" value="1"/>
</dbReference>
<evidence type="ECO:0000256" key="1">
    <source>
        <dbReference type="HAMAP-Rule" id="MF_02231"/>
    </source>
</evidence>
<protein>
    <recommendedName>
        <fullName evidence="1">Ubiquinone biosynthesis accessory factor UbiT</fullName>
    </recommendedName>
</protein>
<proteinExistence type="inferred from homology"/>
<organism evidence="3 4">
    <name type="scientific">Hydrogenophaga pseudoflava</name>
    <name type="common">Pseudomonas carboxydoflava</name>
    <dbReference type="NCBI Taxonomy" id="47421"/>
    <lineage>
        <taxon>Bacteria</taxon>
        <taxon>Pseudomonadati</taxon>
        <taxon>Pseudomonadota</taxon>
        <taxon>Betaproteobacteria</taxon>
        <taxon>Burkholderiales</taxon>
        <taxon>Comamonadaceae</taxon>
        <taxon>Hydrogenophaga</taxon>
    </lineage>
</organism>
<name>A0A4P6X2G7_HYDPS</name>